<evidence type="ECO:0000313" key="4">
    <source>
        <dbReference type="EMBL" id="KKP54395.1"/>
    </source>
</evidence>
<feature type="domain" description="FAD/NAD(P)-binding" evidence="3">
    <location>
        <begin position="8"/>
        <end position="295"/>
    </location>
</feature>
<evidence type="ECO:0000256" key="2">
    <source>
        <dbReference type="ARBA" id="ARBA00023002"/>
    </source>
</evidence>
<evidence type="ECO:0000259" key="3">
    <source>
        <dbReference type="Pfam" id="PF07992"/>
    </source>
</evidence>
<organism evidence="4 5">
    <name type="scientific">candidate division WS6 bacterium GW2011_GWB1_33_6</name>
    <dbReference type="NCBI Taxonomy" id="1619088"/>
    <lineage>
        <taxon>Bacteria</taxon>
        <taxon>Candidatus Dojkabacteria</taxon>
    </lineage>
</organism>
<dbReference type="PRINTS" id="PR00368">
    <property type="entry name" value="FADPNR"/>
</dbReference>
<gene>
    <name evidence="4" type="ORF">UR47_C0019G0011</name>
</gene>
<dbReference type="AlphaFoldDB" id="A0A0G0CTA2"/>
<dbReference type="Proteomes" id="UP000034488">
    <property type="component" value="Unassembled WGS sequence"/>
</dbReference>
<dbReference type="InterPro" id="IPR023753">
    <property type="entry name" value="FAD/NAD-binding_dom"/>
</dbReference>
<name>A0A0G0CTA2_9BACT</name>
<keyword evidence="2" id="KW-0560">Oxidoreductase</keyword>
<dbReference type="InterPro" id="IPR050097">
    <property type="entry name" value="Ferredoxin-NADP_redctase_2"/>
</dbReference>
<reference evidence="4 5" key="1">
    <citation type="journal article" date="2015" name="Nature">
        <title>rRNA introns, odd ribosomes, and small enigmatic genomes across a large radiation of phyla.</title>
        <authorList>
            <person name="Brown C.T."/>
            <person name="Hug L.A."/>
            <person name="Thomas B.C."/>
            <person name="Sharon I."/>
            <person name="Castelle C.J."/>
            <person name="Singh A."/>
            <person name="Wilkins M.J."/>
            <person name="Williams K.H."/>
            <person name="Banfield J.F."/>
        </authorList>
    </citation>
    <scope>NUCLEOTIDE SEQUENCE [LARGE SCALE GENOMIC DNA]</scope>
</reference>
<evidence type="ECO:0000256" key="1">
    <source>
        <dbReference type="ARBA" id="ARBA00022630"/>
    </source>
</evidence>
<protein>
    <submittedName>
        <fullName evidence="4">Thioredoxin reductase (TrxB-3)</fullName>
    </submittedName>
</protein>
<dbReference type="PANTHER" id="PTHR48105">
    <property type="entry name" value="THIOREDOXIN REDUCTASE 1-RELATED-RELATED"/>
    <property type="match status" value="1"/>
</dbReference>
<keyword evidence="1" id="KW-0285">Flavoprotein</keyword>
<evidence type="ECO:0000313" key="5">
    <source>
        <dbReference type="Proteomes" id="UP000034488"/>
    </source>
</evidence>
<dbReference type="PRINTS" id="PR00469">
    <property type="entry name" value="PNDRDTASEII"/>
</dbReference>
<comment type="caution">
    <text evidence="4">The sequence shown here is derived from an EMBL/GenBank/DDBJ whole genome shotgun (WGS) entry which is preliminary data.</text>
</comment>
<dbReference type="EMBL" id="LBPI01000019">
    <property type="protein sequence ID" value="KKP54395.1"/>
    <property type="molecule type" value="Genomic_DNA"/>
</dbReference>
<dbReference type="InterPro" id="IPR036188">
    <property type="entry name" value="FAD/NAD-bd_sf"/>
</dbReference>
<dbReference type="GO" id="GO:0016491">
    <property type="term" value="F:oxidoreductase activity"/>
    <property type="evidence" value="ECO:0007669"/>
    <property type="project" value="UniProtKB-KW"/>
</dbReference>
<accession>A0A0G0CTA2</accession>
<dbReference type="SUPFAM" id="SSF51905">
    <property type="entry name" value="FAD/NAD(P)-binding domain"/>
    <property type="match status" value="1"/>
</dbReference>
<dbReference type="PATRIC" id="fig|1619088.3.peg.618"/>
<dbReference type="Pfam" id="PF07992">
    <property type="entry name" value="Pyr_redox_2"/>
    <property type="match status" value="1"/>
</dbReference>
<proteinExistence type="predicted"/>
<dbReference type="Gene3D" id="3.50.50.60">
    <property type="entry name" value="FAD/NAD(P)-binding domain"/>
    <property type="match status" value="2"/>
</dbReference>
<sequence length="321" mass="34882">MPEDNKIYDIAIVGNGPSGLSASIYASRYKLSNIIFGKTIGGTISEAHKVCNYPGITDISGLDLGMRFFQQAKDLGGEYSTEQIVDLKKENNIFKLSTDNGKEYLSKTVVMSIGSNRSKLNLKEEDKYLGKGLSYCATCDSMFFRNKTVAIIGGSNAATMAASMLSDVAKEVYIIYRGTELKGEPMWIDVVTKKDNIKIIYTTIVIGIEGETHVERVKLSRPYNGSEYLNVDGIFVEIGSEPNVDLANKLNLELEDGLIKVNVDQSTSVEGIWAAGDCTTGSNRFRQVVTAAAEGSIAANSIYSYLRRTGATTGVLCPSGY</sequence>